<evidence type="ECO:0000313" key="2">
    <source>
        <dbReference type="EMBL" id="KAG2239245.1"/>
    </source>
</evidence>
<proteinExistence type="predicted"/>
<evidence type="ECO:0000256" key="1">
    <source>
        <dbReference type="SAM" id="MobiDB-lite"/>
    </source>
</evidence>
<comment type="caution">
    <text evidence="2">The sequence shown here is derived from an EMBL/GenBank/DDBJ whole genome shotgun (WGS) entry which is preliminary data.</text>
</comment>
<gene>
    <name evidence="2" type="ORF">Bca52824_090105</name>
</gene>
<name>A0A8X7NTH6_BRACI</name>
<dbReference type="OrthoDB" id="1110363at2759"/>
<organism evidence="2 3">
    <name type="scientific">Brassica carinata</name>
    <name type="common">Ethiopian mustard</name>
    <name type="synonym">Abyssinian cabbage</name>
    <dbReference type="NCBI Taxonomy" id="52824"/>
    <lineage>
        <taxon>Eukaryota</taxon>
        <taxon>Viridiplantae</taxon>
        <taxon>Streptophyta</taxon>
        <taxon>Embryophyta</taxon>
        <taxon>Tracheophyta</taxon>
        <taxon>Spermatophyta</taxon>
        <taxon>Magnoliopsida</taxon>
        <taxon>eudicotyledons</taxon>
        <taxon>Gunneridae</taxon>
        <taxon>Pentapetalae</taxon>
        <taxon>rosids</taxon>
        <taxon>malvids</taxon>
        <taxon>Brassicales</taxon>
        <taxon>Brassicaceae</taxon>
        <taxon>Brassiceae</taxon>
        <taxon>Brassica</taxon>
    </lineage>
</organism>
<protein>
    <submittedName>
        <fullName evidence="2">Uncharacterized protein</fullName>
    </submittedName>
</protein>
<sequence length="168" mass="18534">MLPGFPAELKGTSGLLSDRFVTLLGRFTRARSKVTTHYLRGVDLVANKMDGDTVNLNDEHYMSVEDMMAENEDDQDADGDSITSPAKTRARESAELIPAKGNTENGRDYLVVVDEQHINPISSPPLLIFPSQNLNRPTSMVEQRPAFKSTSSEGDFLPVTEMKGLSFN</sequence>
<reference evidence="2 3" key="1">
    <citation type="submission" date="2020-02" db="EMBL/GenBank/DDBJ databases">
        <authorList>
            <person name="Ma Q."/>
            <person name="Huang Y."/>
            <person name="Song X."/>
            <person name="Pei D."/>
        </authorList>
    </citation>
    <scope>NUCLEOTIDE SEQUENCE [LARGE SCALE GENOMIC DNA]</scope>
    <source>
        <strain evidence="2">Sxm20200214</strain>
        <tissue evidence="2">Leaf</tissue>
    </source>
</reference>
<accession>A0A8X7NTH6</accession>
<keyword evidence="3" id="KW-1185">Reference proteome</keyword>
<dbReference type="EMBL" id="JAAMPC010001604">
    <property type="protein sequence ID" value="KAG2239245.1"/>
    <property type="molecule type" value="Genomic_DNA"/>
</dbReference>
<evidence type="ECO:0000313" key="3">
    <source>
        <dbReference type="Proteomes" id="UP000886595"/>
    </source>
</evidence>
<dbReference type="AlphaFoldDB" id="A0A8X7NTH6"/>
<feature type="region of interest" description="Disordered" evidence="1">
    <location>
        <begin position="71"/>
        <end position="94"/>
    </location>
</feature>
<dbReference type="Proteomes" id="UP000886595">
    <property type="component" value="Unassembled WGS sequence"/>
</dbReference>